<reference evidence="4" key="1">
    <citation type="journal article" date="2014" name="Front. Microbiol.">
        <title>High frequency of phylogenetically diverse reductive dehalogenase-homologous genes in deep subseafloor sedimentary metagenomes.</title>
        <authorList>
            <person name="Kawai M."/>
            <person name="Futagami T."/>
            <person name="Toyoda A."/>
            <person name="Takaki Y."/>
            <person name="Nishi S."/>
            <person name="Hori S."/>
            <person name="Arai W."/>
            <person name="Tsubouchi T."/>
            <person name="Morono Y."/>
            <person name="Uchiyama I."/>
            <person name="Ito T."/>
            <person name="Fujiyama A."/>
            <person name="Inagaki F."/>
            <person name="Takami H."/>
        </authorList>
    </citation>
    <scope>NUCLEOTIDE SEQUENCE</scope>
    <source>
        <strain evidence="4">Expedition CK06-06</strain>
    </source>
</reference>
<evidence type="ECO:0000256" key="2">
    <source>
        <dbReference type="ARBA" id="ARBA00023125"/>
    </source>
</evidence>
<dbReference type="GO" id="GO:0005524">
    <property type="term" value="F:ATP binding"/>
    <property type="evidence" value="ECO:0007669"/>
    <property type="project" value="InterPro"/>
</dbReference>
<evidence type="ECO:0000256" key="1">
    <source>
        <dbReference type="ARBA" id="ARBA00022705"/>
    </source>
</evidence>
<protein>
    <recommendedName>
        <fullName evidence="3">DNA helicase DnaB-like N-terminal domain-containing protein</fullName>
    </recommendedName>
</protein>
<keyword evidence="1" id="KW-0235">DNA replication</keyword>
<evidence type="ECO:0000259" key="3">
    <source>
        <dbReference type="Pfam" id="PF00772"/>
    </source>
</evidence>
<dbReference type="AlphaFoldDB" id="X1RGJ8"/>
<accession>X1RGJ8</accession>
<proteinExistence type="predicted"/>
<dbReference type="GO" id="GO:0003677">
    <property type="term" value="F:DNA binding"/>
    <property type="evidence" value="ECO:0007669"/>
    <property type="project" value="UniProtKB-KW"/>
</dbReference>
<dbReference type="Pfam" id="PF00772">
    <property type="entry name" value="DnaB"/>
    <property type="match status" value="1"/>
</dbReference>
<dbReference type="Gene3D" id="1.10.860.10">
    <property type="entry name" value="DNAb Helicase, Chain A"/>
    <property type="match status" value="1"/>
</dbReference>
<dbReference type="SUPFAM" id="SSF48024">
    <property type="entry name" value="N-terminal domain of DnaB helicase"/>
    <property type="match status" value="1"/>
</dbReference>
<feature type="non-terminal residue" evidence="4">
    <location>
        <position position="53"/>
    </location>
</feature>
<evidence type="ECO:0000313" key="4">
    <source>
        <dbReference type="EMBL" id="GAI62275.1"/>
    </source>
</evidence>
<feature type="domain" description="DNA helicase DnaB-like N-terminal" evidence="3">
    <location>
        <begin position="8"/>
        <end position="52"/>
    </location>
</feature>
<keyword evidence="2" id="KW-0238">DNA-binding</keyword>
<dbReference type="EMBL" id="BARV01044668">
    <property type="protein sequence ID" value="GAI62275.1"/>
    <property type="molecule type" value="Genomic_DNA"/>
</dbReference>
<comment type="caution">
    <text evidence="4">The sequence shown here is derived from an EMBL/GenBank/DDBJ whole genome shotgun (WGS) entry which is preliminary data.</text>
</comment>
<organism evidence="4">
    <name type="scientific">marine sediment metagenome</name>
    <dbReference type="NCBI Taxonomy" id="412755"/>
    <lineage>
        <taxon>unclassified sequences</taxon>
        <taxon>metagenomes</taxon>
        <taxon>ecological metagenomes</taxon>
    </lineage>
</organism>
<dbReference type="GO" id="GO:0003678">
    <property type="term" value="F:DNA helicase activity"/>
    <property type="evidence" value="ECO:0007669"/>
    <property type="project" value="InterPro"/>
</dbReference>
<name>X1RGJ8_9ZZZZ</name>
<dbReference type="InterPro" id="IPR007693">
    <property type="entry name" value="DNA_helicase_DnaB-like_N"/>
</dbReference>
<dbReference type="InterPro" id="IPR016136">
    <property type="entry name" value="DNA_helicase_N/primase_C"/>
</dbReference>
<dbReference type="InterPro" id="IPR036185">
    <property type="entry name" value="DNA_heli_DnaB-like_N_sf"/>
</dbReference>
<dbReference type="GO" id="GO:0006260">
    <property type="term" value="P:DNA replication"/>
    <property type="evidence" value="ECO:0007669"/>
    <property type="project" value="UniProtKB-KW"/>
</dbReference>
<gene>
    <name evidence="4" type="ORF">S06H3_65956</name>
</gene>
<sequence length="53" mass="5803">MAEERAIPYSIEAEEAVIGSILVDAESINKVIDILGPKDFFAEDTASIYKVMV</sequence>